<dbReference type="AlphaFoldDB" id="A0A0E9WP21"/>
<proteinExistence type="predicted"/>
<reference evidence="1" key="1">
    <citation type="submission" date="2014-11" db="EMBL/GenBank/DDBJ databases">
        <authorList>
            <person name="Amaro Gonzalez C."/>
        </authorList>
    </citation>
    <scope>NUCLEOTIDE SEQUENCE</scope>
</reference>
<evidence type="ECO:0000313" key="1">
    <source>
        <dbReference type="EMBL" id="JAH91290.1"/>
    </source>
</evidence>
<protein>
    <submittedName>
        <fullName evidence="1">Uncharacterized protein</fullName>
    </submittedName>
</protein>
<sequence length="24" mass="2798">MKRPATTCSQRIYPVKLYSTQGIR</sequence>
<accession>A0A0E9WP21</accession>
<organism evidence="1">
    <name type="scientific">Anguilla anguilla</name>
    <name type="common">European freshwater eel</name>
    <name type="synonym">Muraena anguilla</name>
    <dbReference type="NCBI Taxonomy" id="7936"/>
    <lineage>
        <taxon>Eukaryota</taxon>
        <taxon>Metazoa</taxon>
        <taxon>Chordata</taxon>
        <taxon>Craniata</taxon>
        <taxon>Vertebrata</taxon>
        <taxon>Euteleostomi</taxon>
        <taxon>Actinopterygii</taxon>
        <taxon>Neopterygii</taxon>
        <taxon>Teleostei</taxon>
        <taxon>Anguilliformes</taxon>
        <taxon>Anguillidae</taxon>
        <taxon>Anguilla</taxon>
    </lineage>
</organism>
<dbReference type="EMBL" id="GBXM01017287">
    <property type="protein sequence ID" value="JAH91290.1"/>
    <property type="molecule type" value="Transcribed_RNA"/>
</dbReference>
<name>A0A0E9WP21_ANGAN</name>
<reference evidence="1" key="2">
    <citation type="journal article" date="2015" name="Fish Shellfish Immunol.">
        <title>Early steps in the European eel (Anguilla anguilla)-Vibrio vulnificus interaction in the gills: Role of the RtxA13 toxin.</title>
        <authorList>
            <person name="Callol A."/>
            <person name="Pajuelo D."/>
            <person name="Ebbesson L."/>
            <person name="Teles M."/>
            <person name="MacKenzie S."/>
            <person name="Amaro C."/>
        </authorList>
    </citation>
    <scope>NUCLEOTIDE SEQUENCE</scope>
</reference>